<dbReference type="EMBL" id="DXGJ01000060">
    <property type="protein sequence ID" value="HIW72452.1"/>
    <property type="molecule type" value="Genomic_DNA"/>
</dbReference>
<dbReference type="InterPro" id="IPR036388">
    <property type="entry name" value="WH-like_DNA-bd_sf"/>
</dbReference>
<keyword evidence="2" id="KW-0804">Transcription</keyword>
<organism evidence="5 6">
    <name type="scientific">Candidatus Levilactobacillus faecigallinarum</name>
    <dbReference type="NCBI Taxonomy" id="2838638"/>
    <lineage>
        <taxon>Bacteria</taxon>
        <taxon>Bacillati</taxon>
        <taxon>Bacillota</taxon>
        <taxon>Bacilli</taxon>
        <taxon>Lactobacillales</taxon>
        <taxon>Lactobacillaceae</taxon>
        <taxon>Levilactobacillus</taxon>
    </lineage>
</organism>
<feature type="domain" description="Helix-turn-helix type 11" evidence="4">
    <location>
        <begin position="14"/>
        <end position="53"/>
    </location>
</feature>
<dbReference type="Gene3D" id="1.10.10.10">
    <property type="entry name" value="Winged helix-like DNA-binding domain superfamily/Winged helix DNA-binding domain"/>
    <property type="match status" value="2"/>
</dbReference>
<dbReference type="PANTHER" id="PTHR30185">
    <property type="entry name" value="CRYPTIC BETA-GLUCOSIDE BGL OPERON ANTITERMINATOR"/>
    <property type="match status" value="1"/>
</dbReference>
<sequence length="504" mass="59784">MMKLFYLLDNPEQRQVALIQLLSRNQQGISLQTIAEKLDANRTTIKEDIGRINVKFSELSSTLKLTVTESVVHFKRDTHTAANELYYAYLKDSTKYRILMYLFDHGKIDSITTSTYLNISLSTLERRIRELNRLLIDFHITLKSGKLVGSEIQIRHFFLQLIWFSYPYKLTETQFNTPKIEEIVHFFNQRQQPLLTTIGTKKLMIYLQTVETRRHLVSPRLPTERLKKLTFQSHLFQQIHNFFDNQPTFSHMHFSTNEQKLLYLFLISNFCFDTSHSQVRHNIMTDAKHCIPVWSLQQSIFNQIKIRLTPYKLTTDFFNQVEITLIQIHYRAVFMRGWIAIFGDQGIYDRLIFLPEVKFFSHCRALCQQVVDLLGLADNDATTLFSEISGRYAAIFQLAFQHINYQLRIGCNFGYEDTMAQIIINRLQQKIDARLNFKIMTYQKDQQYDIIISNFHQTYSMQTNYQEFVMLSPEYDTDFPELNRFLEQAYFNKLKSPSHYPMPR</sequence>
<evidence type="ECO:0000259" key="3">
    <source>
        <dbReference type="Pfam" id="PF05043"/>
    </source>
</evidence>
<dbReference type="AlphaFoldDB" id="A0A9D1QSE2"/>
<reference evidence="5" key="2">
    <citation type="submission" date="2021-04" db="EMBL/GenBank/DDBJ databases">
        <authorList>
            <person name="Gilroy R."/>
        </authorList>
    </citation>
    <scope>NUCLEOTIDE SEQUENCE</scope>
    <source>
        <strain evidence="5">CHK173-259</strain>
    </source>
</reference>
<evidence type="ECO:0000256" key="2">
    <source>
        <dbReference type="ARBA" id="ARBA00023163"/>
    </source>
</evidence>
<comment type="caution">
    <text evidence="5">The sequence shown here is derived from an EMBL/GenBank/DDBJ whole genome shotgun (WGS) entry which is preliminary data.</text>
</comment>
<protein>
    <submittedName>
        <fullName evidence="5">Helix-turn-helix domain-containing protein</fullName>
    </submittedName>
</protein>
<proteinExistence type="predicted"/>
<dbReference type="Proteomes" id="UP000886822">
    <property type="component" value="Unassembled WGS sequence"/>
</dbReference>
<dbReference type="PANTHER" id="PTHR30185:SF18">
    <property type="entry name" value="TRANSCRIPTIONAL REGULATOR MTLR"/>
    <property type="match status" value="1"/>
</dbReference>
<gene>
    <name evidence="5" type="ORF">H9875_07500</name>
</gene>
<dbReference type="InterPro" id="IPR050661">
    <property type="entry name" value="BglG_antiterminators"/>
</dbReference>
<reference evidence="5" key="1">
    <citation type="journal article" date="2021" name="PeerJ">
        <title>Extensive microbial diversity within the chicken gut microbiome revealed by metagenomics and culture.</title>
        <authorList>
            <person name="Gilroy R."/>
            <person name="Ravi A."/>
            <person name="Getino M."/>
            <person name="Pursley I."/>
            <person name="Horton D.L."/>
            <person name="Alikhan N.F."/>
            <person name="Baker D."/>
            <person name="Gharbi K."/>
            <person name="Hall N."/>
            <person name="Watson M."/>
            <person name="Adriaenssens E.M."/>
            <person name="Foster-Nyarko E."/>
            <person name="Jarju S."/>
            <person name="Secka A."/>
            <person name="Antonio M."/>
            <person name="Oren A."/>
            <person name="Chaudhuri R.R."/>
            <person name="La Ragione R."/>
            <person name="Hildebrand F."/>
            <person name="Pallen M.J."/>
        </authorList>
    </citation>
    <scope>NUCLEOTIDE SEQUENCE</scope>
    <source>
        <strain evidence="5">CHK173-259</strain>
    </source>
</reference>
<evidence type="ECO:0000256" key="1">
    <source>
        <dbReference type="ARBA" id="ARBA00023015"/>
    </source>
</evidence>
<evidence type="ECO:0000259" key="4">
    <source>
        <dbReference type="Pfam" id="PF08279"/>
    </source>
</evidence>
<evidence type="ECO:0000313" key="5">
    <source>
        <dbReference type="EMBL" id="HIW72452.1"/>
    </source>
</evidence>
<accession>A0A9D1QSE2</accession>
<evidence type="ECO:0000313" key="6">
    <source>
        <dbReference type="Proteomes" id="UP000886822"/>
    </source>
</evidence>
<feature type="domain" description="Mga helix-turn-helix" evidence="3">
    <location>
        <begin position="82"/>
        <end position="161"/>
    </location>
</feature>
<name>A0A9D1QSE2_9LACO</name>
<dbReference type="InterPro" id="IPR013196">
    <property type="entry name" value="HTH_11"/>
</dbReference>
<dbReference type="Pfam" id="PF08279">
    <property type="entry name" value="HTH_11"/>
    <property type="match status" value="1"/>
</dbReference>
<keyword evidence="1" id="KW-0805">Transcription regulation</keyword>
<dbReference type="Pfam" id="PF05043">
    <property type="entry name" value="Mga"/>
    <property type="match status" value="1"/>
</dbReference>
<dbReference type="InterPro" id="IPR007737">
    <property type="entry name" value="Mga_HTH"/>
</dbReference>